<reference evidence="1" key="2">
    <citation type="submission" date="2014-02" db="EMBL/GenBank/DDBJ databases">
        <title>Annotation of the Genome Sequence of Fusarium oxysporum f. sp. melonis 26406.</title>
        <authorList>
            <consortium name="The Broad Institute Genomics Platform"/>
            <person name="Ma L.-J."/>
            <person name="Corby-Kistler H."/>
            <person name="Broz K."/>
            <person name="Gale L.R."/>
            <person name="Jonkers W."/>
            <person name="O'Donnell K."/>
            <person name="Ploetz R."/>
            <person name="Steinberg C."/>
            <person name="Schwartz D.C."/>
            <person name="VanEtten H."/>
            <person name="Zhou S."/>
            <person name="Young S.K."/>
            <person name="Zeng Q."/>
            <person name="Gargeya S."/>
            <person name="Fitzgerald M."/>
            <person name="Abouelleil A."/>
            <person name="Alvarado L."/>
            <person name="Chapman S.B."/>
            <person name="Gainer-Dewar J."/>
            <person name="Goldberg J."/>
            <person name="Griggs A."/>
            <person name="Gujja S."/>
            <person name="Hansen M."/>
            <person name="Howarth C."/>
            <person name="Imamovic A."/>
            <person name="Ireland A."/>
            <person name="Larimer J."/>
            <person name="McCowan C."/>
            <person name="Murphy C."/>
            <person name="Pearson M."/>
            <person name="Poon T.W."/>
            <person name="Priest M."/>
            <person name="Roberts A."/>
            <person name="Saif S."/>
            <person name="Shea T."/>
            <person name="Sykes S."/>
            <person name="Wortman J."/>
            <person name="Nusbaum C."/>
            <person name="Birren B."/>
        </authorList>
    </citation>
    <scope>NUCLEOTIDE SEQUENCE</scope>
    <source>
        <strain evidence="1">26406</strain>
    </source>
</reference>
<accession>W9ZBY4</accession>
<dbReference type="Proteomes" id="UP000030703">
    <property type="component" value="Unassembled WGS sequence"/>
</dbReference>
<dbReference type="EMBL" id="KI980357">
    <property type="protein sequence ID" value="EXK25778.1"/>
    <property type="molecule type" value="Genomic_DNA"/>
</dbReference>
<reference evidence="1" key="1">
    <citation type="submission" date="2012-04" db="EMBL/GenBank/DDBJ databases">
        <title>The Genome Sequence of Fusarium oxysporum melonis.</title>
        <authorList>
            <consortium name="The Broad Institute Genome Sequencing Platform"/>
            <person name="Ma L.-J."/>
            <person name="Gale L.R."/>
            <person name="Schwartz D.C."/>
            <person name="Zhou S."/>
            <person name="Corby-Kistler H."/>
            <person name="Young S.K."/>
            <person name="Zeng Q."/>
            <person name="Gargeya S."/>
            <person name="Fitzgerald M."/>
            <person name="Haas B."/>
            <person name="Abouelleil A."/>
            <person name="Alvarado L."/>
            <person name="Arachchi H.M."/>
            <person name="Berlin A."/>
            <person name="Brown A."/>
            <person name="Chapman S.B."/>
            <person name="Chen Z."/>
            <person name="Dunbar C."/>
            <person name="Freedman E."/>
            <person name="Gearin G."/>
            <person name="Goldberg J."/>
            <person name="Griggs A."/>
            <person name="Gujja S."/>
            <person name="Heiman D."/>
            <person name="Howarth C."/>
            <person name="Larson L."/>
            <person name="Lui A."/>
            <person name="MacDonald P.J.P."/>
            <person name="Montmayeur A."/>
            <person name="Murphy C."/>
            <person name="Neiman D."/>
            <person name="Pearson M."/>
            <person name="Priest M."/>
            <person name="Roberts A."/>
            <person name="Saif S."/>
            <person name="Shea T."/>
            <person name="Shenoy N."/>
            <person name="Sisk P."/>
            <person name="Stolte C."/>
            <person name="Sykes S."/>
            <person name="Wortman J."/>
            <person name="Nusbaum C."/>
            <person name="Birren B."/>
        </authorList>
    </citation>
    <scope>NUCLEOTIDE SEQUENCE</scope>
    <source>
        <strain evidence="1">26406</strain>
    </source>
</reference>
<dbReference type="OrthoDB" id="5101805at2759"/>
<dbReference type="AlphaFoldDB" id="W9ZBY4"/>
<organism evidence="1">
    <name type="scientific">Fusarium oxysporum f. sp. melonis 26406</name>
    <dbReference type="NCBI Taxonomy" id="1089452"/>
    <lineage>
        <taxon>Eukaryota</taxon>
        <taxon>Fungi</taxon>
        <taxon>Dikarya</taxon>
        <taxon>Ascomycota</taxon>
        <taxon>Pezizomycotina</taxon>
        <taxon>Sordariomycetes</taxon>
        <taxon>Hypocreomycetidae</taxon>
        <taxon>Hypocreales</taxon>
        <taxon>Nectriaceae</taxon>
        <taxon>Fusarium</taxon>
        <taxon>Fusarium oxysporum species complex</taxon>
    </lineage>
</organism>
<proteinExistence type="predicted"/>
<evidence type="ECO:0000313" key="1">
    <source>
        <dbReference type="EMBL" id="EXK25778.1"/>
    </source>
</evidence>
<dbReference type="VEuPathDB" id="FungiDB:FOMG_17589"/>
<gene>
    <name evidence="1" type="ORF">FOMG_17589</name>
</gene>
<name>W9ZBY4_FUSOX</name>
<protein>
    <submittedName>
        <fullName evidence="1">Uncharacterized protein</fullName>
    </submittedName>
</protein>
<dbReference type="HOGENOM" id="CLU_2831295_0_0_1"/>
<sequence>MLGSVASQKRTLRSDLLRVISVAASDDFGFDHAKPLLKSALAIEPDALIVVALMTLSSYPPRLFDR</sequence>